<evidence type="ECO:0000259" key="5">
    <source>
        <dbReference type="PROSITE" id="PS50013"/>
    </source>
</evidence>
<feature type="domain" description="Chromo" evidence="5">
    <location>
        <begin position="22"/>
        <end position="66"/>
    </location>
</feature>
<accession>Q4V490</accession>
<dbReference type="EMBL" id="BT023116">
    <property type="protein sequence ID" value="AAY55532.1"/>
    <property type="molecule type" value="mRNA"/>
</dbReference>
<dbReference type="SUPFAM" id="SSF54160">
    <property type="entry name" value="Chromo domain-like"/>
    <property type="match status" value="1"/>
</dbReference>
<dbReference type="Pfam" id="PF00385">
    <property type="entry name" value="Chromo"/>
    <property type="match status" value="1"/>
</dbReference>
<keyword evidence="3" id="KW-0158">Chromosome</keyword>
<proteinExistence type="evidence at transcript level"/>
<evidence type="ECO:0000256" key="3">
    <source>
        <dbReference type="ARBA" id="ARBA00022454"/>
    </source>
</evidence>
<comment type="subcellular location">
    <subcellularLocation>
        <location evidence="2">Chromosome</location>
    </subcellularLocation>
    <subcellularLocation>
        <location evidence="1">Nucleus</location>
    </subcellularLocation>
</comment>
<dbReference type="OrthoDB" id="1918685at2759"/>
<dbReference type="Gene3D" id="2.40.50.40">
    <property type="match status" value="1"/>
</dbReference>
<reference evidence="6" key="1">
    <citation type="submission" date="2005-05" db="EMBL/GenBank/DDBJ databases">
        <authorList>
            <person name="Stapleton M."/>
            <person name="Carlson J."/>
            <person name="Chavez C."/>
            <person name="Frise E."/>
            <person name="George R."/>
            <person name="Pacleb J."/>
            <person name="Park S."/>
            <person name="Wan K."/>
            <person name="Yu C."/>
            <person name="Celniker S."/>
        </authorList>
    </citation>
    <scope>NUCLEOTIDE SEQUENCE</scope>
</reference>
<keyword evidence="4" id="KW-0539">Nucleus</keyword>
<dbReference type="AlphaFoldDB" id="Q4V490"/>
<dbReference type="GO" id="GO:0005634">
    <property type="term" value="C:nucleus"/>
    <property type="evidence" value="ECO:0007669"/>
    <property type="project" value="UniProtKB-SubCell"/>
</dbReference>
<dbReference type="InterPro" id="IPR051219">
    <property type="entry name" value="Heterochromatin_chromo-domain"/>
</dbReference>
<dbReference type="ExpressionAtlas" id="Q4V490">
    <property type="expression patterns" value="baseline and differential"/>
</dbReference>
<gene>
    <name evidence="6" type="primary">CG18186</name>
</gene>
<evidence type="ECO:0000313" key="6">
    <source>
        <dbReference type="EMBL" id="AAY55532.1"/>
    </source>
</evidence>
<dbReference type="VEuPathDB" id="VectorBase:FBgn0034255"/>
<dbReference type="GO" id="GO:0005694">
    <property type="term" value="C:chromosome"/>
    <property type="evidence" value="ECO:0007669"/>
    <property type="project" value="UniProtKB-SubCell"/>
</dbReference>
<dbReference type="InterPro" id="IPR023780">
    <property type="entry name" value="Chromo_domain"/>
</dbReference>
<evidence type="ECO:0000256" key="2">
    <source>
        <dbReference type="ARBA" id="ARBA00004286"/>
    </source>
</evidence>
<evidence type="ECO:0000256" key="1">
    <source>
        <dbReference type="ARBA" id="ARBA00004123"/>
    </source>
</evidence>
<dbReference type="InterPro" id="IPR000953">
    <property type="entry name" value="Chromo/chromo_shadow_dom"/>
</dbReference>
<name>Q4V490_DROME</name>
<dbReference type="PANTHER" id="PTHR22812">
    <property type="entry name" value="CHROMOBOX PROTEIN"/>
    <property type="match status" value="1"/>
</dbReference>
<sequence>MSQKSIDLGLGVRNVKEKSSEYIVEKFLGKRYLRGRPQYLTKWEGYPIEQCTWEPLENLGKCMTLIGPIAWLPMPCLIIGKRICSSFIMWLESSSCSMVRYFVSPFGTLGLSA</sequence>
<evidence type="ECO:0000256" key="4">
    <source>
        <dbReference type="ARBA" id="ARBA00023242"/>
    </source>
</evidence>
<dbReference type="PROSITE" id="PS50013">
    <property type="entry name" value="CHROMO_2"/>
    <property type="match status" value="1"/>
</dbReference>
<dbReference type="SMART" id="SM00298">
    <property type="entry name" value="CHROMO"/>
    <property type="match status" value="1"/>
</dbReference>
<protein>
    <submittedName>
        <fullName evidence="6">IP03643p</fullName>
    </submittedName>
</protein>
<organism evidence="6">
    <name type="scientific">Drosophila melanogaster</name>
    <name type="common">Fruit fly</name>
    <dbReference type="NCBI Taxonomy" id="7227"/>
    <lineage>
        <taxon>Eukaryota</taxon>
        <taxon>Metazoa</taxon>
        <taxon>Ecdysozoa</taxon>
        <taxon>Arthropoda</taxon>
        <taxon>Hexapoda</taxon>
        <taxon>Insecta</taxon>
        <taxon>Pterygota</taxon>
        <taxon>Neoptera</taxon>
        <taxon>Endopterygota</taxon>
        <taxon>Diptera</taxon>
        <taxon>Brachycera</taxon>
        <taxon>Muscomorpha</taxon>
        <taxon>Ephydroidea</taxon>
        <taxon>Drosophilidae</taxon>
        <taxon>Drosophila</taxon>
        <taxon>Sophophora</taxon>
    </lineage>
</organism>
<dbReference type="InterPro" id="IPR016197">
    <property type="entry name" value="Chromo-like_dom_sf"/>
</dbReference>